<organism evidence="1">
    <name type="scientific">marine sediment metagenome</name>
    <dbReference type="NCBI Taxonomy" id="412755"/>
    <lineage>
        <taxon>unclassified sequences</taxon>
        <taxon>metagenomes</taxon>
        <taxon>ecological metagenomes</taxon>
    </lineage>
</organism>
<accession>X1F6L3</accession>
<proteinExistence type="predicted"/>
<dbReference type="AlphaFoldDB" id="X1F6L3"/>
<sequence>MFQNRNKKSVTKEIDEQVCIPEIVGKIYMKNKKFNVAYGYVEE</sequence>
<dbReference type="EMBL" id="BARU01003856">
    <property type="protein sequence ID" value="GAH28225.1"/>
    <property type="molecule type" value="Genomic_DNA"/>
</dbReference>
<name>X1F6L3_9ZZZZ</name>
<comment type="caution">
    <text evidence="1">The sequence shown here is derived from an EMBL/GenBank/DDBJ whole genome shotgun (WGS) entry which is preliminary data.</text>
</comment>
<evidence type="ECO:0000313" key="1">
    <source>
        <dbReference type="EMBL" id="GAH28225.1"/>
    </source>
</evidence>
<gene>
    <name evidence="1" type="ORF">S03H2_08080</name>
</gene>
<protein>
    <submittedName>
        <fullName evidence="1">Uncharacterized protein</fullName>
    </submittedName>
</protein>
<reference evidence="1" key="1">
    <citation type="journal article" date="2014" name="Front. Microbiol.">
        <title>High frequency of phylogenetically diverse reductive dehalogenase-homologous genes in deep subseafloor sedimentary metagenomes.</title>
        <authorList>
            <person name="Kawai M."/>
            <person name="Futagami T."/>
            <person name="Toyoda A."/>
            <person name="Takaki Y."/>
            <person name="Nishi S."/>
            <person name="Hori S."/>
            <person name="Arai W."/>
            <person name="Tsubouchi T."/>
            <person name="Morono Y."/>
            <person name="Uchiyama I."/>
            <person name="Ito T."/>
            <person name="Fujiyama A."/>
            <person name="Inagaki F."/>
            <person name="Takami H."/>
        </authorList>
    </citation>
    <scope>NUCLEOTIDE SEQUENCE</scope>
    <source>
        <strain evidence="1">Expedition CK06-06</strain>
    </source>
</reference>